<protein>
    <submittedName>
        <fullName evidence="1">Uncharacterized protein</fullName>
    </submittedName>
</protein>
<name>A0A059A2J1_EUCGR</name>
<sequence length="175" mass="19443">MEKNPCSCDEESAAITPLNLSIFACTEETENKHTIQLTPFSNFLPLAGKMLTYLEAIRKPKKHMVNTFAIGSTAILIVPISDSPPTCGSATIARNLCIFSGLHRGDFPSAHPPVPPRNLRSNQFTTNDQSLIRPPILVEIQLEPSQMRTVESEFREVRDFLQAEDQILAVFTNFG</sequence>
<dbReference type="Gramene" id="KCW47555">
    <property type="protein sequence ID" value="KCW47555"/>
    <property type="gene ID" value="EUGRSUZ_K01304"/>
</dbReference>
<dbReference type="InParanoid" id="A0A059A2J1"/>
<dbReference type="AlphaFoldDB" id="A0A059A2J1"/>
<dbReference type="PROSITE" id="PS51257">
    <property type="entry name" value="PROKAR_LIPOPROTEIN"/>
    <property type="match status" value="1"/>
</dbReference>
<gene>
    <name evidence="1" type="ORF">EUGRSUZ_K01304</name>
</gene>
<accession>A0A059A2J1</accession>
<evidence type="ECO:0000313" key="1">
    <source>
        <dbReference type="EMBL" id="KCW47555.1"/>
    </source>
</evidence>
<dbReference type="EMBL" id="KK198763">
    <property type="protein sequence ID" value="KCW47555.1"/>
    <property type="molecule type" value="Genomic_DNA"/>
</dbReference>
<organism evidence="1">
    <name type="scientific">Eucalyptus grandis</name>
    <name type="common">Flooded gum</name>
    <dbReference type="NCBI Taxonomy" id="71139"/>
    <lineage>
        <taxon>Eukaryota</taxon>
        <taxon>Viridiplantae</taxon>
        <taxon>Streptophyta</taxon>
        <taxon>Embryophyta</taxon>
        <taxon>Tracheophyta</taxon>
        <taxon>Spermatophyta</taxon>
        <taxon>Magnoliopsida</taxon>
        <taxon>eudicotyledons</taxon>
        <taxon>Gunneridae</taxon>
        <taxon>Pentapetalae</taxon>
        <taxon>rosids</taxon>
        <taxon>malvids</taxon>
        <taxon>Myrtales</taxon>
        <taxon>Myrtaceae</taxon>
        <taxon>Myrtoideae</taxon>
        <taxon>Eucalypteae</taxon>
        <taxon>Eucalyptus</taxon>
    </lineage>
</organism>
<reference evidence="1" key="1">
    <citation type="submission" date="2013-07" db="EMBL/GenBank/DDBJ databases">
        <title>The genome of Eucalyptus grandis.</title>
        <authorList>
            <person name="Schmutz J."/>
            <person name="Hayes R."/>
            <person name="Myburg A."/>
            <person name="Tuskan G."/>
            <person name="Grattapaglia D."/>
            <person name="Rokhsar D.S."/>
        </authorList>
    </citation>
    <scope>NUCLEOTIDE SEQUENCE</scope>
    <source>
        <tissue evidence="1">Leaf extractions</tissue>
    </source>
</reference>
<proteinExistence type="predicted"/>